<dbReference type="GO" id="GO:0000408">
    <property type="term" value="C:EKC/KEOPS complex"/>
    <property type="evidence" value="ECO:0007669"/>
    <property type="project" value="TreeGrafter"/>
</dbReference>
<dbReference type="InterPro" id="IPR013926">
    <property type="entry name" value="CGI121/TPRKB"/>
</dbReference>
<evidence type="ECO:0000256" key="2">
    <source>
        <dbReference type="ARBA" id="ARBA00005546"/>
    </source>
</evidence>
<comment type="subcellular location">
    <subcellularLocation>
        <location evidence="1">Nucleus</location>
    </subcellularLocation>
</comment>
<dbReference type="RefSeq" id="XP_028865995.1">
    <property type="nucleotide sequence ID" value="XM_029010162.1"/>
</dbReference>
<evidence type="ECO:0000256" key="3">
    <source>
        <dbReference type="ARBA" id="ARBA00022694"/>
    </source>
</evidence>
<dbReference type="InterPro" id="IPR036504">
    <property type="entry name" value="CGI121/TPRKB_sf"/>
</dbReference>
<name>A0A2H6K9R9_9APIC</name>
<keyword evidence="4 5" id="KW-0539">Nucleus</keyword>
<evidence type="ECO:0000313" key="6">
    <source>
        <dbReference type="EMBL" id="GBE59752.1"/>
    </source>
</evidence>
<sequence>MAWNTLYVELPIFQTHFGGAVTCPFKKLFVSMTLYGEVSNRNDVVRHAMDVSAASGSAIPDKRMSPLGPDGLPAASEPDCKGMLDFELVHLVLNPEMIVSADHVSYAISRAVTNVLNRKVHSAHFTTEVVYMMGGSSSVTKCMDEMCIQTSRTDNTCKAMLAVSISKTKLFGDLETLVRGAQVPIEELQHMRNNDKIAKVRNTQQ</sequence>
<evidence type="ECO:0000313" key="7">
    <source>
        <dbReference type="Proteomes" id="UP000236319"/>
    </source>
</evidence>
<evidence type="ECO:0000256" key="1">
    <source>
        <dbReference type="ARBA" id="ARBA00004123"/>
    </source>
</evidence>
<dbReference type="GO" id="GO:0005829">
    <property type="term" value="C:cytosol"/>
    <property type="evidence" value="ECO:0007669"/>
    <property type="project" value="TreeGrafter"/>
</dbReference>
<dbReference type="GeneID" id="39873522"/>
<protein>
    <submittedName>
        <fullName evidence="6">EKC KEOPS complex subunit TPRKB</fullName>
    </submittedName>
</protein>
<dbReference type="SUPFAM" id="SSF143870">
    <property type="entry name" value="PF0523-like"/>
    <property type="match status" value="1"/>
</dbReference>
<dbReference type="EMBL" id="BDSA01000001">
    <property type="protein sequence ID" value="GBE59752.1"/>
    <property type="molecule type" value="Genomic_DNA"/>
</dbReference>
<keyword evidence="3" id="KW-0819">tRNA processing</keyword>
<dbReference type="GO" id="GO:0002949">
    <property type="term" value="P:tRNA threonylcarbamoyladenosine modification"/>
    <property type="evidence" value="ECO:0007669"/>
    <property type="project" value="TreeGrafter"/>
</dbReference>
<dbReference type="Proteomes" id="UP000236319">
    <property type="component" value="Unassembled WGS sequence"/>
</dbReference>
<evidence type="ECO:0000256" key="5">
    <source>
        <dbReference type="RuleBase" id="RU004398"/>
    </source>
</evidence>
<keyword evidence="7" id="KW-1185">Reference proteome</keyword>
<accession>A0A2H6K9R9</accession>
<comment type="similarity">
    <text evidence="2 5">Belongs to the CGI121/TPRKB family.</text>
</comment>
<reference evidence="6 7" key="1">
    <citation type="journal article" date="2017" name="BMC Genomics">
        <title>Whole-genome assembly of Babesia ovata and comparative genomics between closely related pathogens.</title>
        <authorList>
            <person name="Yamagishi J."/>
            <person name="Asada M."/>
            <person name="Hakimi H."/>
            <person name="Tanaka T.Q."/>
            <person name="Sugimoto C."/>
            <person name="Kawazu S."/>
        </authorList>
    </citation>
    <scope>NUCLEOTIDE SEQUENCE [LARGE SCALE GENOMIC DNA]</scope>
    <source>
        <strain evidence="6 7">Miyake</strain>
    </source>
</reference>
<dbReference type="Gene3D" id="3.30.2380.10">
    <property type="entry name" value="CGI121/TPRKB"/>
    <property type="match status" value="1"/>
</dbReference>
<dbReference type="PANTHER" id="PTHR15840:SF10">
    <property type="entry name" value="EKC_KEOPS COMPLEX SUBUNIT TPRKB"/>
    <property type="match status" value="1"/>
</dbReference>
<gene>
    <name evidence="6" type="ORF">BOVATA_012450</name>
</gene>
<comment type="caution">
    <text evidence="6">The sequence shown here is derived from an EMBL/GenBank/DDBJ whole genome shotgun (WGS) entry which is preliminary data.</text>
</comment>
<dbReference type="AlphaFoldDB" id="A0A2H6K9R9"/>
<dbReference type="VEuPathDB" id="PiroplasmaDB:BOVATA_012450"/>
<dbReference type="PANTHER" id="PTHR15840">
    <property type="entry name" value="CGI-121 FAMILY MEMBER"/>
    <property type="match status" value="1"/>
</dbReference>
<dbReference type="GO" id="GO:0005634">
    <property type="term" value="C:nucleus"/>
    <property type="evidence" value="ECO:0007669"/>
    <property type="project" value="UniProtKB-SubCell"/>
</dbReference>
<dbReference type="OrthoDB" id="329139at2759"/>
<proteinExistence type="inferred from homology"/>
<dbReference type="Pfam" id="PF08617">
    <property type="entry name" value="CGI-121"/>
    <property type="match status" value="1"/>
</dbReference>
<evidence type="ECO:0000256" key="4">
    <source>
        <dbReference type="ARBA" id="ARBA00023242"/>
    </source>
</evidence>
<organism evidence="6 7">
    <name type="scientific">Babesia ovata</name>
    <dbReference type="NCBI Taxonomy" id="189622"/>
    <lineage>
        <taxon>Eukaryota</taxon>
        <taxon>Sar</taxon>
        <taxon>Alveolata</taxon>
        <taxon>Apicomplexa</taxon>
        <taxon>Aconoidasida</taxon>
        <taxon>Piroplasmida</taxon>
        <taxon>Babesiidae</taxon>
        <taxon>Babesia</taxon>
    </lineage>
</organism>